<dbReference type="RefSeq" id="XP_003870545.1">
    <property type="nucleotide sequence ID" value="XM_003870496.1"/>
</dbReference>
<evidence type="ECO:0000256" key="3">
    <source>
        <dbReference type="PROSITE-ProRule" id="PRU00708"/>
    </source>
</evidence>
<dbReference type="GO" id="GO:0003729">
    <property type="term" value="F:mRNA binding"/>
    <property type="evidence" value="ECO:0007669"/>
    <property type="project" value="TreeGrafter"/>
</dbReference>
<dbReference type="GeneID" id="14541788"/>
<dbReference type="OrthoDB" id="185373at2759"/>
<dbReference type="InterPro" id="IPR051114">
    <property type="entry name" value="Mito_RNA_Proc_CCM1"/>
</dbReference>
<dbReference type="PROSITE" id="PS51375">
    <property type="entry name" value="PPR"/>
    <property type="match status" value="1"/>
</dbReference>
<dbReference type="AlphaFoldDB" id="H8X8E1"/>
<organism evidence="5 6">
    <name type="scientific">Candida orthopsilosis (strain 90-125)</name>
    <name type="common">Yeast</name>
    <dbReference type="NCBI Taxonomy" id="1136231"/>
    <lineage>
        <taxon>Eukaryota</taxon>
        <taxon>Fungi</taxon>
        <taxon>Dikarya</taxon>
        <taxon>Ascomycota</taxon>
        <taxon>Saccharomycotina</taxon>
        <taxon>Pichiomycetes</taxon>
        <taxon>Debaryomycetaceae</taxon>
        <taxon>Candida/Lodderomyces clade</taxon>
        <taxon>Candida</taxon>
    </lineage>
</organism>
<feature type="region of interest" description="Disordered" evidence="4">
    <location>
        <begin position="94"/>
        <end position="114"/>
    </location>
</feature>
<proteinExistence type="predicted"/>
<dbReference type="GO" id="GO:0007005">
    <property type="term" value="P:mitochondrion organization"/>
    <property type="evidence" value="ECO:0007669"/>
    <property type="project" value="TreeGrafter"/>
</dbReference>
<evidence type="ECO:0000313" key="6">
    <source>
        <dbReference type="Proteomes" id="UP000005018"/>
    </source>
</evidence>
<evidence type="ECO:0000256" key="1">
    <source>
        <dbReference type="ARBA" id="ARBA00004173"/>
    </source>
</evidence>
<sequence length="694" mass="79427">MLRSVRFPSSYSTRLPTAPSFKHPIGKRCHLYLPRVSATSPQIPPPPPPQMEDEIEHRIELKRLSQKQKYQNPDGINLRKLARDELRSLRELTKEVSSKAKEEVHGEATSESTEQMYEALRNPDLLSGSKQKSTKYAFPPEINEKLGLVSTYLTPKNVGEFKPQWGLILNQLELSGGFRDLDATTVQAFVKTIPPSDLKKLAPRITQMYSDAGIAITPKVEFLLFKSLATGGVVSSTEIQAMEVYFGKLLMKNDQKADYYETMICGYVKNQDMKKVEKLLNDMQLKNIGITRSVFSSILQGYIYYVNDHNKACETFNAMKFLSEKTQPNERNYTDMVFSFVKNNKLEGALDLYQEMLDNDVPLNQNILASLARGCCKSKRFATKSWEFIFKIYDQGWSPNLQTYESMLNISAFEGTLDLTRALFLKMIQTNSVTSKAVLYLMMSYSKYMSGEITKRSFIELDERGRIFKQKVMEDVDFTQQSDGFPFLPLIKMPNKDTVLAEATAIVSFIKQSKPWLLTPQLVTSFLNTCVHLGTLEGFRKHYEDLTSLEASVVPNSGNVTIMKVGEVEKRCHRITRDTPVYVAALRAAAKFKNYDLAKEVLQERGRYRKSKVYQNMPRKTQFSTDFEFARALVDCFKDLKMFKDALSVVLSSEDRFPWSWRELGGLVGAALTIEDSQMTEEIKRVIRNNRNKY</sequence>
<dbReference type="InterPro" id="IPR011990">
    <property type="entry name" value="TPR-like_helical_dom_sf"/>
</dbReference>
<dbReference type="PANTHER" id="PTHR47934">
    <property type="entry name" value="PENTATRICOPEPTIDE REPEAT-CONTAINING PROTEIN PET309, MITOCHONDRIAL"/>
    <property type="match status" value="1"/>
</dbReference>
<evidence type="ECO:0000313" key="5">
    <source>
        <dbReference type="EMBL" id="CCG24416.1"/>
    </source>
</evidence>
<gene>
    <name evidence="5" type="ORF">CORT_0F01890</name>
</gene>
<dbReference type="InterPro" id="IPR002885">
    <property type="entry name" value="PPR_rpt"/>
</dbReference>
<dbReference type="HOGENOM" id="CLU_019745_0_0_1"/>
<dbReference type="Pfam" id="PF01535">
    <property type="entry name" value="PPR"/>
    <property type="match status" value="2"/>
</dbReference>
<dbReference type="GO" id="GO:0005739">
    <property type="term" value="C:mitochondrion"/>
    <property type="evidence" value="ECO:0007669"/>
    <property type="project" value="UniProtKB-SubCell"/>
</dbReference>
<dbReference type="NCBIfam" id="TIGR00756">
    <property type="entry name" value="PPR"/>
    <property type="match status" value="2"/>
</dbReference>
<dbReference type="Gene3D" id="1.25.40.10">
    <property type="entry name" value="Tetratricopeptide repeat domain"/>
    <property type="match status" value="1"/>
</dbReference>
<dbReference type="KEGG" id="cot:CORT_0F01890"/>
<keyword evidence="6" id="KW-1185">Reference proteome</keyword>
<dbReference type="PANTHER" id="PTHR47934:SF6">
    <property type="entry name" value="MITOCHONDRIAL GROUP I INTRON SPLICING FACTOR CCM1-RELATED"/>
    <property type="match status" value="1"/>
</dbReference>
<dbReference type="GO" id="GO:0006396">
    <property type="term" value="P:RNA processing"/>
    <property type="evidence" value="ECO:0007669"/>
    <property type="project" value="TreeGrafter"/>
</dbReference>
<evidence type="ECO:0000256" key="2">
    <source>
        <dbReference type="ARBA" id="ARBA00044527"/>
    </source>
</evidence>
<reference evidence="5 6" key="1">
    <citation type="journal article" date="2012" name="PLoS ONE">
        <title>Sequence and analysis of the genome of the pathogenic yeast Candida orthopsilosis.</title>
        <authorList>
            <person name="Riccombeni A."/>
            <person name="Vidanes G."/>
            <person name="Proux-Wera E."/>
            <person name="Wolfe K.H."/>
            <person name="Butler G."/>
        </authorList>
    </citation>
    <scope>NUCLEOTIDE SEQUENCE [LARGE SCALE GENOMIC DNA]</scope>
    <source>
        <strain evidence="5 6">Co 90-125</strain>
    </source>
</reference>
<accession>H8X8E1</accession>
<name>H8X8E1_CANO9</name>
<dbReference type="EMBL" id="HE681724">
    <property type="protein sequence ID" value="CCG24416.1"/>
    <property type="molecule type" value="Genomic_DNA"/>
</dbReference>
<dbReference type="Proteomes" id="UP000005018">
    <property type="component" value="Chromosome 6"/>
</dbReference>
<evidence type="ECO:0000256" key="4">
    <source>
        <dbReference type="SAM" id="MobiDB-lite"/>
    </source>
</evidence>
<feature type="repeat" description="PPR" evidence="3">
    <location>
        <begin position="329"/>
        <end position="363"/>
    </location>
</feature>
<dbReference type="eggNOG" id="KOG4197">
    <property type="taxonomic scope" value="Eukaryota"/>
</dbReference>
<comment type="subcellular location">
    <subcellularLocation>
        <location evidence="1">Mitochondrion</location>
    </subcellularLocation>
</comment>
<feature type="compositionally biased region" description="Basic and acidic residues" evidence="4">
    <location>
        <begin position="94"/>
        <end position="108"/>
    </location>
</feature>
<protein>
    <recommendedName>
        <fullName evidence="2">Mitochondrial 15S rRNA processing factor CCM1</fullName>
    </recommendedName>
</protein>